<feature type="compositionally biased region" description="Basic and acidic residues" evidence="1">
    <location>
        <begin position="7"/>
        <end position="36"/>
    </location>
</feature>
<feature type="compositionally biased region" description="Basic residues" evidence="1">
    <location>
        <begin position="1063"/>
        <end position="1072"/>
    </location>
</feature>
<sequence length="1231" mass="138891">MVNNHDLTNEKILESLDQEAQKRSEKPNKNPTKGDEQTTPAADTPADVPAVDPDDPELDELEKCKRYIRSHAPIIELVEAGAFYRYKCTVCTSRTQPYGKINKLGRNRLKDWTFFVGQRIDAPSHQSKMKKYQERKDTEAAEAAAKETSAPLADCNGFCLTRSDSLLHMHKDEFRLWVTHCNFEGARFRHTYFCDMSSGEWWIRHRDCCKKIRKKSDSEEETICEQCRTLGKPDKVQRNVVRFCLKYQAGKLLHRRLFASPDDISALISEVDNSVWGQRHHQIWQKIKDLKPVELQQFVRKSFSCIPSSERSEVLSNFIATTIKPALEVHATALSQNLLALSNRYVQALECEQLNELETLNVQIAQAAVSGRLDKNPMMQGLLVQCLNKIEKQERRVHSNRGRPASSCSDTGLRLVEDAAMNLAIAGGNRQLCEQLGQKVTPPRIRLEDLESHSLPNPALALMKVNEEQLEQNFTLVDAKFPRSDKMYMREALFGSFETLDQKALKDFEFWQDCEYENVTAQNVLQDVAIDAAKVPWPLRGFVIMNLCVALTTAPSGHKTMRVEDRVQNCMTGFILLDLFRITSDQECNRRGLPRGSLFLAPETIRNLQASAMGVISVCLTKDSRGCPWSSGHSRLSELSVEQHFGRLRVQSTSAQLTVRSYWTASARDMLRTNSKRKEGQPTLAVVEPISQCDFYTVSEEALKSALRLTAWCTGLTSASLMEMYVSWCANKSFVHDGPLLGDEQEFEEDKKQENQAFFNHIQSEAAMEPDIPDDDPEVDLVGIDLGAVPDKDDLQNLFQATLAADDHPADQEQPGEATTSPQNLHHALWCLGPEATEIQVFDSLWRLLMFNEMKPKQMREEEETESFKQRSGRLAKWREMAEQAAQERKAMVRVDCGIECGTILVALTPHKRGTEREACVSMVMSVWMSVKKPKLSTSPIPLEHVVALRVATMTPNAVGGDQHWSCDAECKTWVIRPQSVVGVLGIESCEKGLEHTSVKLTEDSVELLEQLRAVQDWWPHFDEQQAGGGKKPGKKAVKRNHLGLFVQRQGRPKRFIDKVKAKAKAKQKAKTQKASSSKTSAQAKAKAKLRKEAKKAAPIAEIPANYKRTGVGIPLVKQMMEKACHLDKMKFPGNLVFTLDSEQCRLTLPNCHGVRWCKIRDAAHSFFKHSFPTLSASKWSQKVSSRFADIMVGLEKSPPCRKRWFHLIKDIAEYVATVDTSTSCAATAAQ</sequence>
<accession>A0ABP0PKQ5</accession>
<feature type="region of interest" description="Disordered" evidence="1">
    <location>
        <begin position="1"/>
        <end position="57"/>
    </location>
</feature>
<gene>
    <name evidence="2" type="ORF">CCMP2556_LOCUS37480</name>
</gene>
<dbReference type="EMBL" id="CAXAMN010023242">
    <property type="protein sequence ID" value="CAK9076073.1"/>
    <property type="molecule type" value="Genomic_DNA"/>
</dbReference>
<reference evidence="2 3" key="1">
    <citation type="submission" date="2024-02" db="EMBL/GenBank/DDBJ databases">
        <authorList>
            <person name="Chen Y."/>
            <person name="Shah S."/>
            <person name="Dougan E. K."/>
            <person name="Thang M."/>
            <person name="Chan C."/>
        </authorList>
    </citation>
    <scope>NUCLEOTIDE SEQUENCE [LARGE SCALE GENOMIC DNA]</scope>
</reference>
<feature type="compositionally biased region" description="Low complexity" evidence="1">
    <location>
        <begin position="38"/>
        <end position="51"/>
    </location>
</feature>
<comment type="caution">
    <text evidence="2">The sequence shown here is derived from an EMBL/GenBank/DDBJ whole genome shotgun (WGS) entry which is preliminary data.</text>
</comment>
<dbReference type="Proteomes" id="UP001642484">
    <property type="component" value="Unassembled WGS sequence"/>
</dbReference>
<protein>
    <submittedName>
        <fullName evidence="2">Uncharacterized protein</fullName>
    </submittedName>
</protein>
<evidence type="ECO:0000256" key="1">
    <source>
        <dbReference type="SAM" id="MobiDB-lite"/>
    </source>
</evidence>
<keyword evidence="3" id="KW-1185">Reference proteome</keyword>
<evidence type="ECO:0000313" key="2">
    <source>
        <dbReference type="EMBL" id="CAK9076073.1"/>
    </source>
</evidence>
<feature type="region of interest" description="Disordered" evidence="1">
    <location>
        <begin position="1063"/>
        <end position="1091"/>
    </location>
</feature>
<organism evidence="2 3">
    <name type="scientific">Durusdinium trenchii</name>
    <dbReference type="NCBI Taxonomy" id="1381693"/>
    <lineage>
        <taxon>Eukaryota</taxon>
        <taxon>Sar</taxon>
        <taxon>Alveolata</taxon>
        <taxon>Dinophyceae</taxon>
        <taxon>Suessiales</taxon>
        <taxon>Symbiodiniaceae</taxon>
        <taxon>Durusdinium</taxon>
    </lineage>
</organism>
<name>A0ABP0PKQ5_9DINO</name>
<evidence type="ECO:0000313" key="3">
    <source>
        <dbReference type="Proteomes" id="UP001642484"/>
    </source>
</evidence>
<proteinExistence type="predicted"/>
<feature type="compositionally biased region" description="Low complexity" evidence="1">
    <location>
        <begin position="1073"/>
        <end position="1085"/>
    </location>
</feature>